<dbReference type="Pfam" id="PF22626">
    <property type="entry name" value="LysX_preATP_grasp"/>
    <property type="match status" value="1"/>
</dbReference>
<sequence length="74" mass="8657">MPPADHKRPPAVLTSRIRLEERPILRELTRREVDFEQVDTRHLVLPLDGPLEVDDEQPFSFLRQVFVAVRLSRG</sequence>
<dbReference type="AlphaFoldDB" id="A0A250VLA6"/>
<dbReference type="InterPro" id="IPR054562">
    <property type="entry name" value="LysX/ArgX_preATP_grasp"/>
</dbReference>
<dbReference type="Proteomes" id="UP000217446">
    <property type="component" value="Unassembled WGS sequence"/>
</dbReference>
<proteinExistence type="predicted"/>
<reference evidence="3" key="1">
    <citation type="submission" date="2017-05" db="EMBL/GenBank/DDBJ databases">
        <title>Streptomyces olivochromogenes NBRC 3561 whole genome shotgun sequence.</title>
        <authorList>
            <person name="Dohra H."/>
            <person name="Kodani S."/>
        </authorList>
    </citation>
    <scope>NUCLEOTIDE SEQUENCE [LARGE SCALE GENOMIC DNA]</scope>
    <source>
        <strain evidence="3">NBRC 3561</strain>
    </source>
</reference>
<dbReference type="STRING" id="1963.AQJ27_36750"/>
<comment type="caution">
    <text evidence="2">The sequence shown here is derived from an EMBL/GenBank/DDBJ whole genome shotgun (WGS) entry which is preliminary data.</text>
</comment>
<protein>
    <recommendedName>
        <fullName evidence="1">LysX/ArgX preATP-grasp domain-containing protein</fullName>
    </recommendedName>
</protein>
<organism evidence="2 3">
    <name type="scientific">Streptomyces olivochromogenes</name>
    <dbReference type="NCBI Taxonomy" id="1963"/>
    <lineage>
        <taxon>Bacteria</taxon>
        <taxon>Bacillati</taxon>
        <taxon>Actinomycetota</taxon>
        <taxon>Actinomycetes</taxon>
        <taxon>Kitasatosporales</taxon>
        <taxon>Streptomycetaceae</taxon>
        <taxon>Streptomyces</taxon>
    </lineage>
</organism>
<evidence type="ECO:0000259" key="1">
    <source>
        <dbReference type="Pfam" id="PF22626"/>
    </source>
</evidence>
<evidence type="ECO:0000313" key="2">
    <source>
        <dbReference type="EMBL" id="GAX54849.1"/>
    </source>
</evidence>
<dbReference type="Gene3D" id="3.40.50.20">
    <property type="match status" value="1"/>
</dbReference>
<keyword evidence="3" id="KW-1185">Reference proteome</keyword>
<dbReference type="EMBL" id="BDQI01000015">
    <property type="protein sequence ID" value="GAX54849.1"/>
    <property type="molecule type" value="Genomic_DNA"/>
</dbReference>
<dbReference type="RefSeq" id="WP_096240198.1">
    <property type="nucleotide sequence ID" value="NZ_BDQI01000015.1"/>
</dbReference>
<evidence type="ECO:0000313" key="3">
    <source>
        <dbReference type="Proteomes" id="UP000217446"/>
    </source>
</evidence>
<name>A0A250VLA6_STROL</name>
<feature type="domain" description="LysX/ArgX preATP-grasp" evidence="1">
    <location>
        <begin position="11"/>
        <end position="50"/>
    </location>
</feature>
<gene>
    <name evidence="2" type="ORF">SO3561_06402</name>
</gene>
<accession>A0A250VLA6</accession>